<organism evidence="2 3">
    <name type="scientific">Arachidicoccus soli</name>
    <dbReference type="NCBI Taxonomy" id="2341117"/>
    <lineage>
        <taxon>Bacteria</taxon>
        <taxon>Pseudomonadati</taxon>
        <taxon>Bacteroidota</taxon>
        <taxon>Chitinophagia</taxon>
        <taxon>Chitinophagales</taxon>
        <taxon>Chitinophagaceae</taxon>
        <taxon>Arachidicoccus</taxon>
    </lineage>
</organism>
<protein>
    <submittedName>
        <fullName evidence="2">DoxX family protein</fullName>
    </submittedName>
</protein>
<dbReference type="OrthoDB" id="4732370at2"/>
<dbReference type="Proteomes" id="UP000266118">
    <property type="component" value="Chromosome"/>
</dbReference>
<feature type="transmembrane region" description="Helical" evidence="1">
    <location>
        <begin position="80"/>
        <end position="98"/>
    </location>
</feature>
<feature type="transmembrane region" description="Helical" evidence="1">
    <location>
        <begin position="12"/>
        <end position="29"/>
    </location>
</feature>
<keyword evidence="1" id="KW-1133">Transmembrane helix</keyword>
<dbReference type="KEGG" id="ark:D6B99_15080"/>
<keyword evidence="1" id="KW-0472">Membrane</keyword>
<name>A0A386HSG4_9BACT</name>
<dbReference type="AlphaFoldDB" id="A0A386HSG4"/>
<evidence type="ECO:0000313" key="3">
    <source>
        <dbReference type="Proteomes" id="UP000266118"/>
    </source>
</evidence>
<feature type="transmembrane region" description="Helical" evidence="1">
    <location>
        <begin position="104"/>
        <end position="120"/>
    </location>
</feature>
<keyword evidence="1" id="KW-0812">Transmembrane</keyword>
<evidence type="ECO:0000313" key="2">
    <source>
        <dbReference type="EMBL" id="AYD48815.1"/>
    </source>
</evidence>
<sequence length="134" mass="14852">MKLSNQQLAYHTTRIAIGLSILVHGAVRFPKLNFFAQSHLSMFAHTFIAGWPTLLVCYAIPFLEAGTGVLILIGGKFARYGYTLGIATMGILMFGVSLAEKFDLLISMLLHIIVFYFLLINKQTKDAVLTEQAL</sequence>
<dbReference type="EMBL" id="CP032489">
    <property type="protein sequence ID" value="AYD48815.1"/>
    <property type="molecule type" value="Genomic_DNA"/>
</dbReference>
<feature type="transmembrane region" description="Helical" evidence="1">
    <location>
        <begin position="49"/>
        <end position="73"/>
    </location>
</feature>
<evidence type="ECO:0000256" key="1">
    <source>
        <dbReference type="SAM" id="Phobius"/>
    </source>
</evidence>
<proteinExistence type="predicted"/>
<reference evidence="2 3" key="1">
    <citation type="submission" date="2018-09" db="EMBL/GenBank/DDBJ databases">
        <title>Arachidicoccus sp. nov., a bacterium isolated from soil.</title>
        <authorList>
            <person name="Weon H.-Y."/>
            <person name="Kwon S.-W."/>
            <person name="Lee S.A."/>
        </authorList>
    </citation>
    <scope>NUCLEOTIDE SEQUENCE [LARGE SCALE GENOMIC DNA]</scope>
    <source>
        <strain evidence="2 3">KIS59-12</strain>
    </source>
</reference>
<dbReference type="RefSeq" id="WP_119989931.1">
    <property type="nucleotide sequence ID" value="NZ_CP032489.1"/>
</dbReference>
<accession>A0A386HSG4</accession>
<gene>
    <name evidence="2" type="ORF">D6B99_15080</name>
</gene>
<keyword evidence="3" id="KW-1185">Reference proteome</keyword>